<dbReference type="Gene3D" id="3.30.1540.10">
    <property type="entry name" value="formyl-coa transferase, domain 3"/>
    <property type="match status" value="1"/>
</dbReference>
<dbReference type="AlphaFoldDB" id="A0A371INR1"/>
<name>A0A371INR1_9FIRM</name>
<reference evidence="1 2" key="1">
    <citation type="journal article" date="2016" name="Genome Announc.">
        <title>Draft Genome Sequence of Criibacterium bergeronii gen. nov., sp. nov., Strain CCRI-22567T, Isolated from a Vaginal Sample from a Woman with Bacterial Vaginosis.</title>
        <authorList>
            <person name="Maheux A.F."/>
            <person name="Berube E."/>
            <person name="Boudreau D.K."/>
            <person name="Raymond F."/>
            <person name="Corbeil J."/>
            <person name="Roy P.H."/>
            <person name="Boissinot M."/>
            <person name="Omar R.F."/>
        </authorList>
    </citation>
    <scope>NUCLEOTIDE SEQUENCE [LARGE SCALE GENOMIC DNA]</scope>
    <source>
        <strain evidence="1 2">CCRI-22567</strain>
    </source>
</reference>
<dbReference type="InterPro" id="IPR044855">
    <property type="entry name" value="CoA-Trfase_III_dom3_sf"/>
</dbReference>
<dbReference type="SUPFAM" id="SSF89796">
    <property type="entry name" value="CoA-transferase family III (CaiB/BaiF)"/>
    <property type="match status" value="1"/>
</dbReference>
<dbReference type="RefSeq" id="WP_068914238.1">
    <property type="nucleotide sequence ID" value="NZ_MBEW02000002.1"/>
</dbReference>
<accession>A0A371INR1</accession>
<dbReference type="GO" id="GO:0016740">
    <property type="term" value="F:transferase activity"/>
    <property type="evidence" value="ECO:0007669"/>
    <property type="project" value="UniProtKB-KW"/>
</dbReference>
<dbReference type="InterPro" id="IPR050509">
    <property type="entry name" value="CoA-transferase_III"/>
</dbReference>
<dbReference type="STRING" id="1871336.BBG48_07460"/>
<sequence>MQNTALSNLKVLDFTTLLPGPLATMYLADMGADVLRVTAPNKTDLVDHYGVIDEEKKLSATALWLGRNKKTITLNLKKEKSVTAVKKLIMEYNIVIEQFRPGVMEKLGLSYEVLNKINPKLIYCSMTGYGQTGDNKLKAGHDINYLAKSGILSLSGSEENGPQMLNIQLADVAGGSLHSIIGILAAVNYRNMTGKGQYIDISMMDCIIPFNTFEGSDYLYSKNLSKRQNTVFNGSGVYDIYKTKDGKYLTVGSLEPKFFEQFVNAIEIPDLLKKGPDFRSDEIKNTVKEKIAGKNLYDWMKIFDQLDCCVEKVMDFEEVFEKDTHNKQRQITVEVPNGENTVRQMSMPIKFSETKPIYRFAGKKVGSDNQDILSKIGMNEEDILEVTN</sequence>
<dbReference type="Gene3D" id="3.40.50.10540">
    <property type="entry name" value="Crotonobetainyl-coa:carnitine coa-transferase, domain 1"/>
    <property type="match status" value="1"/>
</dbReference>
<keyword evidence="1" id="KW-0808">Transferase</keyword>
<dbReference type="PANTHER" id="PTHR48228">
    <property type="entry name" value="SUCCINYL-COA--D-CITRAMALATE COA-TRANSFERASE"/>
    <property type="match status" value="1"/>
</dbReference>
<dbReference type="InterPro" id="IPR003673">
    <property type="entry name" value="CoA-Trfase_fam_III"/>
</dbReference>
<keyword evidence="2" id="KW-1185">Reference proteome</keyword>
<dbReference type="EMBL" id="MBEW02000002">
    <property type="protein sequence ID" value="RDY22134.1"/>
    <property type="molecule type" value="Genomic_DNA"/>
</dbReference>
<organism evidence="1 2">
    <name type="scientific">Criibacterium bergeronii</name>
    <dbReference type="NCBI Taxonomy" id="1871336"/>
    <lineage>
        <taxon>Bacteria</taxon>
        <taxon>Bacillati</taxon>
        <taxon>Bacillota</taxon>
        <taxon>Clostridia</taxon>
        <taxon>Peptostreptococcales</taxon>
        <taxon>Filifactoraceae</taxon>
        <taxon>Criibacterium</taxon>
    </lineage>
</organism>
<gene>
    <name evidence="1" type="ORF">BBG48_001960</name>
</gene>
<evidence type="ECO:0000313" key="1">
    <source>
        <dbReference type="EMBL" id="RDY22134.1"/>
    </source>
</evidence>
<protein>
    <submittedName>
        <fullName evidence="1">CoA transferase</fullName>
    </submittedName>
</protein>
<dbReference type="Pfam" id="PF02515">
    <property type="entry name" value="CoA_transf_3"/>
    <property type="match status" value="1"/>
</dbReference>
<dbReference type="Proteomes" id="UP000093352">
    <property type="component" value="Unassembled WGS sequence"/>
</dbReference>
<evidence type="ECO:0000313" key="2">
    <source>
        <dbReference type="Proteomes" id="UP000093352"/>
    </source>
</evidence>
<proteinExistence type="predicted"/>
<comment type="caution">
    <text evidence="1">The sequence shown here is derived from an EMBL/GenBank/DDBJ whole genome shotgun (WGS) entry which is preliminary data.</text>
</comment>
<dbReference type="InterPro" id="IPR023606">
    <property type="entry name" value="CoA-Trfase_III_dom_1_sf"/>
</dbReference>
<dbReference type="PANTHER" id="PTHR48228:SF5">
    <property type="entry name" value="ALPHA-METHYLACYL-COA RACEMASE"/>
    <property type="match status" value="1"/>
</dbReference>